<organism evidence="4 5">
    <name type="scientific">Vibrio quintilis</name>
    <dbReference type="NCBI Taxonomy" id="1117707"/>
    <lineage>
        <taxon>Bacteria</taxon>
        <taxon>Pseudomonadati</taxon>
        <taxon>Pseudomonadota</taxon>
        <taxon>Gammaproteobacteria</taxon>
        <taxon>Vibrionales</taxon>
        <taxon>Vibrionaceae</taxon>
        <taxon>Vibrio</taxon>
    </lineage>
</organism>
<gene>
    <name evidence="4" type="primary">accB_1</name>
    <name evidence="4" type="ORF">VQ7734_01493</name>
</gene>
<dbReference type="OrthoDB" id="5297413at2"/>
<keyword evidence="2" id="KW-0443">Lipid metabolism</keyword>
<dbReference type="InterPro" id="IPR011053">
    <property type="entry name" value="Single_hybrid_motif"/>
</dbReference>
<evidence type="ECO:0000256" key="1">
    <source>
        <dbReference type="ARBA" id="ARBA00003761"/>
    </source>
</evidence>
<keyword evidence="2" id="KW-0092">Biotin</keyword>
<sequence>MAKHEVISPLPGVFYRRPAPDAPEFITEGQPVTDGQVIGLIEVMKQFSELTSDTTGTLISFSIEDAGMIEPGQIVAVIETA</sequence>
<comment type="function">
    <text evidence="1 2">This protein is a component of the acetyl coenzyme A carboxylase complex; first, biotin carboxylase catalyzes the carboxylation of the carrier protein and then the transcarboxylase transfers the carboxyl group to form malonyl-CoA.</text>
</comment>
<keyword evidence="2" id="KW-0276">Fatty acid metabolism</keyword>
<dbReference type="PRINTS" id="PR01071">
    <property type="entry name" value="ACOABIOTINCC"/>
</dbReference>
<dbReference type="EMBL" id="FRFG01000017">
    <property type="protein sequence ID" value="SHO55747.1"/>
    <property type="molecule type" value="Genomic_DNA"/>
</dbReference>
<dbReference type="CDD" id="cd06850">
    <property type="entry name" value="biotinyl_domain"/>
    <property type="match status" value="1"/>
</dbReference>
<dbReference type="Proteomes" id="UP000184600">
    <property type="component" value="Unassembled WGS sequence"/>
</dbReference>
<dbReference type="AlphaFoldDB" id="A0A1M7YSZ5"/>
<dbReference type="InterPro" id="IPR000089">
    <property type="entry name" value="Biotin_lipoyl"/>
</dbReference>
<evidence type="ECO:0000313" key="4">
    <source>
        <dbReference type="EMBL" id="SHO55747.1"/>
    </source>
</evidence>
<comment type="pathway">
    <text evidence="2">Lipid metabolism; fatty acid biosynthesis.</text>
</comment>
<dbReference type="GO" id="GO:0006633">
    <property type="term" value="P:fatty acid biosynthetic process"/>
    <property type="evidence" value="ECO:0007669"/>
    <property type="project" value="UniProtKB-UniPathway"/>
</dbReference>
<proteinExistence type="predicted"/>
<dbReference type="SUPFAM" id="SSF51230">
    <property type="entry name" value="Single hybrid motif"/>
    <property type="match status" value="1"/>
</dbReference>
<reference evidence="5" key="1">
    <citation type="submission" date="2016-12" db="EMBL/GenBank/DDBJ databases">
        <authorList>
            <person name="Rodrigo-Torres L."/>
            <person name="Arahal R.D."/>
            <person name="Lucena T."/>
        </authorList>
    </citation>
    <scope>NUCLEOTIDE SEQUENCE [LARGE SCALE GENOMIC DNA]</scope>
</reference>
<evidence type="ECO:0000259" key="3">
    <source>
        <dbReference type="Pfam" id="PF00364"/>
    </source>
</evidence>
<name>A0A1M7YSZ5_9VIBR</name>
<dbReference type="Gene3D" id="2.40.50.100">
    <property type="match status" value="1"/>
</dbReference>
<evidence type="ECO:0000256" key="2">
    <source>
        <dbReference type="RuleBase" id="RU364072"/>
    </source>
</evidence>
<keyword evidence="5" id="KW-1185">Reference proteome</keyword>
<dbReference type="STRING" id="1117707.VQ7734_01493"/>
<protein>
    <recommendedName>
        <fullName evidence="2">Biotin carboxyl carrier protein of acetyl-CoA carboxylase</fullName>
    </recommendedName>
</protein>
<dbReference type="GO" id="GO:0003989">
    <property type="term" value="F:acetyl-CoA carboxylase activity"/>
    <property type="evidence" value="ECO:0007669"/>
    <property type="project" value="InterPro"/>
</dbReference>
<dbReference type="InterPro" id="IPR001249">
    <property type="entry name" value="AcCoA_biotinCC"/>
</dbReference>
<evidence type="ECO:0000313" key="5">
    <source>
        <dbReference type="Proteomes" id="UP000184600"/>
    </source>
</evidence>
<accession>A0A1M7YSZ5</accession>
<feature type="domain" description="Lipoyl-binding" evidence="3">
    <location>
        <begin position="4"/>
        <end position="78"/>
    </location>
</feature>
<keyword evidence="2" id="KW-0275">Fatty acid biosynthesis</keyword>
<dbReference type="UniPathway" id="UPA00094"/>
<dbReference type="RefSeq" id="WP_073581047.1">
    <property type="nucleotide sequence ID" value="NZ_AP024897.1"/>
</dbReference>
<keyword evidence="2" id="KW-0444">Lipid biosynthesis</keyword>
<dbReference type="Pfam" id="PF00364">
    <property type="entry name" value="Biotin_lipoyl"/>
    <property type="match status" value="1"/>
</dbReference>
<dbReference type="GO" id="GO:0009317">
    <property type="term" value="C:acetyl-CoA carboxylase complex"/>
    <property type="evidence" value="ECO:0007669"/>
    <property type="project" value="InterPro"/>
</dbReference>
<dbReference type="NCBIfam" id="NF005457">
    <property type="entry name" value="PRK07051.1"/>
    <property type="match status" value="1"/>
</dbReference>